<evidence type="ECO:0000256" key="10">
    <source>
        <dbReference type="ARBA" id="ARBA00023170"/>
    </source>
</evidence>
<dbReference type="InterPro" id="IPR048525">
    <property type="entry name" value="DDR1-2_DS-like"/>
</dbReference>
<evidence type="ECO:0000256" key="7">
    <source>
        <dbReference type="ARBA" id="ARBA00022989"/>
    </source>
</evidence>
<dbReference type="Pfam" id="PF07714">
    <property type="entry name" value="PK_Tyr_Ser-Thr"/>
    <property type="match status" value="1"/>
</dbReference>
<name>A0ABR1AU61_POLSC</name>
<dbReference type="PROSITE" id="PS50011">
    <property type="entry name" value="PROTEIN_KINASE_DOM"/>
    <property type="match status" value="1"/>
</dbReference>
<dbReference type="PANTHER" id="PTHR24416">
    <property type="entry name" value="TYROSINE-PROTEIN KINASE RECEPTOR"/>
    <property type="match status" value="1"/>
</dbReference>
<evidence type="ECO:0000256" key="1">
    <source>
        <dbReference type="ARBA" id="ARBA00004251"/>
    </source>
</evidence>
<evidence type="ECO:0000259" key="15">
    <source>
        <dbReference type="PROSITE" id="PS50011"/>
    </source>
</evidence>
<accession>A0ABR1AU61</accession>
<proteinExistence type="predicted"/>
<dbReference type="PROSITE" id="PS00109">
    <property type="entry name" value="PROTEIN_KINASE_TYR"/>
    <property type="match status" value="1"/>
</dbReference>
<evidence type="ECO:0000256" key="12">
    <source>
        <dbReference type="ARBA" id="ARBA00051243"/>
    </source>
</evidence>
<dbReference type="Gene3D" id="2.60.120.1190">
    <property type="match status" value="1"/>
</dbReference>
<dbReference type="PANTHER" id="PTHR24416:SF580">
    <property type="entry name" value="DISCOIDIN DOMAIN RECEPTOR, ISOFORM F"/>
    <property type="match status" value="1"/>
</dbReference>
<evidence type="ECO:0000256" key="11">
    <source>
        <dbReference type="ARBA" id="ARBA00023180"/>
    </source>
</evidence>
<keyword evidence="8 14" id="KW-0472">Membrane</keyword>
<comment type="subcellular location">
    <subcellularLocation>
        <location evidence="1">Cell membrane</location>
        <topology evidence="1">Single-pass type I membrane protein</topology>
    </subcellularLocation>
</comment>
<keyword evidence="18" id="KW-1185">Reference proteome</keyword>
<dbReference type="Pfam" id="PF21114">
    <property type="entry name" value="DDR1-2_DS-like"/>
    <property type="match status" value="1"/>
</dbReference>
<evidence type="ECO:0000256" key="8">
    <source>
        <dbReference type="ARBA" id="ARBA00023136"/>
    </source>
</evidence>
<dbReference type="InterPro" id="IPR011009">
    <property type="entry name" value="Kinase-like_dom_sf"/>
</dbReference>
<dbReference type="EMBL" id="JAWJWF010000045">
    <property type="protein sequence ID" value="KAK6627474.1"/>
    <property type="molecule type" value="Genomic_DNA"/>
</dbReference>
<feature type="transmembrane region" description="Helical" evidence="14">
    <location>
        <begin position="408"/>
        <end position="432"/>
    </location>
</feature>
<evidence type="ECO:0000256" key="6">
    <source>
        <dbReference type="ARBA" id="ARBA00022840"/>
    </source>
</evidence>
<evidence type="ECO:0000313" key="18">
    <source>
        <dbReference type="Proteomes" id="UP001359485"/>
    </source>
</evidence>
<dbReference type="Proteomes" id="UP001359485">
    <property type="component" value="Unassembled WGS sequence"/>
</dbReference>
<feature type="domain" description="Protein kinase" evidence="15">
    <location>
        <begin position="654"/>
        <end position="935"/>
    </location>
</feature>
<dbReference type="InterPro" id="IPR017441">
    <property type="entry name" value="Protein_kinase_ATP_BS"/>
</dbReference>
<dbReference type="SMART" id="SM00231">
    <property type="entry name" value="FA58C"/>
    <property type="match status" value="1"/>
</dbReference>
<dbReference type="InterPro" id="IPR000421">
    <property type="entry name" value="FA58C"/>
</dbReference>
<comment type="caution">
    <text evidence="17">The sequence shown here is derived from an EMBL/GenBank/DDBJ whole genome shotgun (WGS) entry which is preliminary data.</text>
</comment>
<evidence type="ECO:0000256" key="14">
    <source>
        <dbReference type="SAM" id="Phobius"/>
    </source>
</evidence>
<dbReference type="Pfam" id="PF00754">
    <property type="entry name" value="F5_F8_type_C"/>
    <property type="match status" value="1"/>
</dbReference>
<evidence type="ECO:0000256" key="5">
    <source>
        <dbReference type="ARBA" id="ARBA00022741"/>
    </source>
</evidence>
<keyword evidence="7 14" id="KW-1133">Transmembrane helix</keyword>
<evidence type="ECO:0000256" key="13">
    <source>
        <dbReference type="PROSITE-ProRule" id="PRU10141"/>
    </source>
</evidence>
<evidence type="ECO:0000256" key="3">
    <source>
        <dbReference type="ARBA" id="ARBA00022692"/>
    </source>
</evidence>
<evidence type="ECO:0000313" key="17">
    <source>
        <dbReference type="EMBL" id="KAK6627474.1"/>
    </source>
</evidence>
<keyword evidence="11" id="KW-0325">Glycoprotein</keyword>
<dbReference type="InterPro" id="IPR001245">
    <property type="entry name" value="Ser-Thr/Tyr_kinase_cat_dom"/>
</dbReference>
<organism evidence="17 18">
    <name type="scientific">Polyplax serrata</name>
    <name type="common">Common mouse louse</name>
    <dbReference type="NCBI Taxonomy" id="468196"/>
    <lineage>
        <taxon>Eukaryota</taxon>
        <taxon>Metazoa</taxon>
        <taxon>Ecdysozoa</taxon>
        <taxon>Arthropoda</taxon>
        <taxon>Hexapoda</taxon>
        <taxon>Insecta</taxon>
        <taxon>Pterygota</taxon>
        <taxon>Neoptera</taxon>
        <taxon>Paraneoptera</taxon>
        <taxon>Psocodea</taxon>
        <taxon>Troctomorpha</taxon>
        <taxon>Phthiraptera</taxon>
        <taxon>Anoplura</taxon>
        <taxon>Polyplacidae</taxon>
        <taxon>Polyplax</taxon>
    </lineage>
</organism>
<dbReference type="InterPro" id="IPR020635">
    <property type="entry name" value="Tyr_kinase_cat_dom"/>
</dbReference>
<feature type="binding site" evidence="13">
    <location>
        <position position="692"/>
    </location>
    <ligand>
        <name>ATP</name>
        <dbReference type="ChEBI" id="CHEBI:30616"/>
    </ligand>
</feature>
<evidence type="ECO:0008006" key="19">
    <source>
        <dbReference type="Google" id="ProtNLM"/>
    </source>
</evidence>
<dbReference type="Gene3D" id="3.30.200.20">
    <property type="entry name" value="Phosphorylase Kinase, domain 1"/>
    <property type="match status" value="1"/>
</dbReference>
<keyword evidence="9" id="KW-1015">Disulfide bond</keyword>
<evidence type="ECO:0000256" key="4">
    <source>
        <dbReference type="ARBA" id="ARBA00022729"/>
    </source>
</evidence>
<dbReference type="CDD" id="cd05051">
    <property type="entry name" value="PTKc_DDR"/>
    <property type="match status" value="1"/>
</dbReference>
<reference evidence="17 18" key="1">
    <citation type="submission" date="2023-09" db="EMBL/GenBank/DDBJ databases">
        <title>Genomes of two closely related lineages of the louse Polyplax serrata with different host specificities.</title>
        <authorList>
            <person name="Martinu J."/>
            <person name="Tarabai H."/>
            <person name="Stefka J."/>
            <person name="Hypsa V."/>
        </authorList>
    </citation>
    <scope>NUCLEOTIDE SEQUENCE [LARGE SCALE GENOMIC DNA]</scope>
    <source>
        <strain evidence="17">98ZLc_SE</strain>
    </source>
</reference>
<dbReference type="InterPro" id="IPR008266">
    <property type="entry name" value="Tyr_kinase_AS"/>
</dbReference>
<dbReference type="PRINTS" id="PR00109">
    <property type="entry name" value="TYRKINASE"/>
</dbReference>
<comment type="catalytic activity">
    <reaction evidence="12">
        <text>L-tyrosyl-[protein] + ATP = O-phospho-L-tyrosyl-[protein] + ADP + H(+)</text>
        <dbReference type="Rhea" id="RHEA:10596"/>
        <dbReference type="Rhea" id="RHEA-COMP:10136"/>
        <dbReference type="Rhea" id="RHEA-COMP:20101"/>
        <dbReference type="ChEBI" id="CHEBI:15378"/>
        <dbReference type="ChEBI" id="CHEBI:30616"/>
        <dbReference type="ChEBI" id="CHEBI:46858"/>
        <dbReference type="ChEBI" id="CHEBI:61978"/>
        <dbReference type="ChEBI" id="CHEBI:456216"/>
        <dbReference type="EC" id="2.7.10.1"/>
    </reaction>
</comment>
<keyword evidence="5 13" id="KW-0547">Nucleotide-binding</keyword>
<feature type="domain" description="F5/8 type C" evidence="16">
    <location>
        <begin position="8"/>
        <end position="164"/>
    </location>
</feature>
<keyword evidence="4" id="KW-0732">Signal</keyword>
<evidence type="ECO:0000256" key="9">
    <source>
        <dbReference type="ARBA" id="ARBA00023157"/>
    </source>
</evidence>
<keyword evidence="2" id="KW-1003">Cell membrane</keyword>
<evidence type="ECO:0000259" key="16">
    <source>
        <dbReference type="PROSITE" id="PS50022"/>
    </source>
</evidence>
<dbReference type="SUPFAM" id="SSF49785">
    <property type="entry name" value="Galactose-binding domain-like"/>
    <property type="match status" value="1"/>
</dbReference>
<dbReference type="PROSITE" id="PS00107">
    <property type="entry name" value="PROTEIN_KINASE_ATP"/>
    <property type="match status" value="1"/>
</dbReference>
<keyword evidence="3 14" id="KW-0812">Transmembrane</keyword>
<dbReference type="PROSITE" id="PS01286">
    <property type="entry name" value="FA58C_2"/>
    <property type="match status" value="1"/>
</dbReference>
<dbReference type="Gene3D" id="2.60.120.260">
    <property type="entry name" value="Galactose-binding domain-like"/>
    <property type="match status" value="1"/>
</dbReference>
<protein>
    <recommendedName>
        <fullName evidence="19">Discoidin domain-containing receptor 2-like</fullName>
    </recommendedName>
</protein>
<keyword evidence="6 13" id="KW-0067">ATP-binding</keyword>
<gene>
    <name evidence="17" type="ORF">RUM44_009951</name>
</gene>
<dbReference type="SUPFAM" id="SSF56112">
    <property type="entry name" value="Protein kinase-like (PK-like)"/>
    <property type="match status" value="1"/>
</dbReference>
<keyword evidence="10" id="KW-0675">Receptor</keyword>
<dbReference type="SMART" id="SM00219">
    <property type="entry name" value="TyrKc"/>
    <property type="match status" value="1"/>
</dbReference>
<dbReference type="InterPro" id="IPR000719">
    <property type="entry name" value="Prot_kinase_dom"/>
</dbReference>
<dbReference type="InterPro" id="IPR050122">
    <property type="entry name" value="RTK"/>
</dbReference>
<dbReference type="Gene3D" id="1.10.510.10">
    <property type="entry name" value="Transferase(Phosphotransferase) domain 1"/>
    <property type="match status" value="1"/>
</dbReference>
<dbReference type="InterPro" id="IPR008979">
    <property type="entry name" value="Galactose-bd-like_sf"/>
</dbReference>
<dbReference type="CDD" id="cd00057">
    <property type="entry name" value="FA58C"/>
    <property type="match status" value="1"/>
</dbReference>
<sequence length="947" mass="107236">MSFITARCNEPLGMESGAIPDRDITASSYYDAASVGPQHGRLRNDKNGGAWCPKKMVDKEATEYLEVNLHVLHVITGTKTQGRFGNGQGQEYAEEFMLEYWRPGSSEWVRWRNRSKHEILTGNTNTYTEEQQVVDPPIRTNKIRFIPYSEHQRTVCMRVELLGCRSPYGLVSYSMIQGVQRGSEVDLTDRTYDGLEENGRLSEGLGQLADGERGADNFRLDLHGKGKGYEWVGWRNDTPEMIGRPVEIIFEFDRVRNFSAMHIHTNNMYTKDVQVFSRAQVYFSNGGKRFSSIPVSYSYIPDLVMEHARNVTIKLHHRLGRFVKLELYFANRWILISEVRFDSVITDGNFTDEEPDNRVEFPSEENGLSKGYPLQRDDIQTVSSRDDQKQYVVPPLSSFNDSSEPKQYIGLVIGALSTVILILVAAIMFIVFRNQRLRTVLGGATNTVLPGGFVGSGPGRKGVTINMKDFQMRVNLNANGHVYGQVSLDDPEEKSAIYHEPFNMNLYAGLMPGRKKVLENGPPVQMSQDLPAYEASDLLNRNDDYAVPQICESPRLSSGRAPPPSLHNFFPKPPLVPPPSEKYYAATEICKQKSTPEESNPAFLRVSHLPGHQTLSLPKFLSDNNTDSEFPVTETEDEGCYEDISVPLIVETQLKSVEQLGYGQFGEVKLCRLTGKSDFLSCKSNCELVAVKTLRSGSSDSTKKVFRNQVKVLSRINDANIIRVLGACLSEEPIFVVFEYTAHGDLNQFLQEHVADTTTPLPTNAKTLSYGCLIYMATQIASGMKYLESLNFIHRDLAARNCLVGTGYKIKVTDLGMSRSLYSADYYQVGGDALLPIRWMSWESVLLEKFTTKSDVWSFAVTLWEILTFAREQPFEEMCDEKVIENVRLLYQDTGKHVLLHQPKNCPKEIYDLMRECWQRNESDRPNFREIHLFLQRKNLGYDPATG</sequence>
<evidence type="ECO:0000256" key="2">
    <source>
        <dbReference type="ARBA" id="ARBA00022475"/>
    </source>
</evidence>
<dbReference type="PROSITE" id="PS50022">
    <property type="entry name" value="FA58C_3"/>
    <property type="match status" value="1"/>
</dbReference>